<dbReference type="Gene3D" id="3.30.450.20">
    <property type="entry name" value="PAS domain"/>
    <property type="match status" value="2"/>
</dbReference>
<comment type="catalytic activity">
    <reaction evidence="1">
        <text>ATP + protein L-histidine = ADP + protein N-phospho-L-histidine.</text>
        <dbReference type="EC" id="2.7.13.3"/>
    </reaction>
</comment>
<proteinExistence type="predicted"/>
<evidence type="ECO:0000259" key="10">
    <source>
        <dbReference type="PROSITE" id="PS50109"/>
    </source>
</evidence>
<feature type="region of interest" description="Disordered" evidence="8">
    <location>
        <begin position="1"/>
        <end position="34"/>
    </location>
</feature>
<keyword evidence="7" id="KW-0175">Coiled coil</keyword>
<feature type="transmembrane region" description="Helical" evidence="9">
    <location>
        <begin position="325"/>
        <end position="344"/>
    </location>
</feature>
<dbReference type="SMART" id="SM00387">
    <property type="entry name" value="HATPase_c"/>
    <property type="match status" value="1"/>
</dbReference>
<accession>E3I263</accession>
<dbReference type="CDD" id="cd00075">
    <property type="entry name" value="HATPase"/>
    <property type="match status" value="1"/>
</dbReference>
<dbReference type="CDD" id="cd00082">
    <property type="entry name" value="HisKA"/>
    <property type="match status" value="1"/>
</dbReference>
<keyword evidence="9" id="KW-0812">Transmembrane</keyword>
<keyword evidence="6" id="KW-0902">Two-component regulatory system</keyword>
<keyword evidence="3" id="KW-0597">Phosphoprotein</keyword>
<evidence type="ECO:0000256" key="5">
    <source>
        <dbReference type="ARBA" id="ARBA00022777"/>
    </source>
</evidence>
<dbReference type="Gene3D" id="1.10.287.130">
    <property type="match status" value="1"/>
</dbReference>
<dbReference type="SMART" id="SM00388">
    <property type="entry name" value="HisKA"/>
    <property type="match status" value="1"/>
</dbReference>
<keyword evidence="12" id="KW-1185">Reference proteome</keyword>
<dbReference type="AlphaFoldDB" id="E3I263"/>
<dbReference type="Pfam" id="PF02518">
    <property type="entry name" value="HATPase_c"/>
    <property type="match status" value="1"/>
</dbReference>
<dbReference type="Proteomes" id="UP000001399">
    <property type="component" value="Chromosome"/>
</dbReference>
<feature type="coiled-coil region" evidence="7">
    <location>
        <begin position="385"/>
        <end position="412"/>
    </location>
</feature>
<dbReference type="Pfam" id="PF00512">
    <property type="entry name" value="HisKA"/>
    <property type="match status" value="1"/>
</dbReference>
<organism evidence="11 12">
    <name type="scientific">Rhodomicrobium vannielii (strain ATCC 17100 / DSM 162 / LMG 4299 / NCIMB 10020 / ATH 3.1.1)</name>
    <dbReference type="NCBI Taxonomy" id="648757"/>
    <lineage>
        <taxon>Bacteria</taxon>
        <taxon>Pseudomonadati</taxon>
        <taxon>Pseudomonadota</taxon>
        <taxon>Alphaproteobacteria</taxon>
        <taxon>Hyphomicrobiales</taxon>
        <taxon>Hyphomicrobiaceae</taxon>
        <taxon>Rhodomicrobium</taxon>
    </lineage>
</organism>
<protein>
    <recommendedName>
        <fullName evidence="2">histidine kinase</fullName>
        <ecNumber evidence="2">2.7.13.3</ecNumber>
    </recommendedName>
</protein>
<dbReference type="PANTHER" id="PTHR43711">
    <property type="entry name" value="TWO-COMPONENT HISTIDINE KINASE"/>
    <property type="match status" value="1"/>
</dbReference>
<reference evidence="12" key="1">
    <citation type="journal article" date="2011" name="J. Bacteriol.">
        <title>Genome sequences of eight morphologically diverse alphaproteobacteria.</title>
        <authorList>
            <consortium name="US DOE Joint Genome Institute"/>
            <person name="Brown P.J."/>
            <person name="Kysela D.T."/>
            <person name="Buechlein A."/>
            <person name="Hemmerich C."/>
            <person name="Brun Y.V."/>
        </authorList>
    </citation>
    <scope>NUCLEOTIDE SEQUENCE [LARGE SCALE GENOMIC DNA]</scope>
    <source>
        <strain evidence="12">ATCC 17100 / ATH 3.1.1 / DSM 162 / LMG 4299</strain>
    </source>
</reference>
<dbReference type="EMBL" id="CP002292">
    <property type="protein sequence ID" value="ADP72450.1"/>
    <property type="molecule type" value="Genomic_DNA"/>
</dbReference>
<dbReference type="SUPFAM" id="SSF55874">
    <property type="entry name" value="ATPase domain of HSP90 chaperone/DNA topoisomerase II/histidine kinase"/>
    <property type="match status" value="1"/>
</dbReference>
<dbReference type="PANTHER" id="PTHR43711:SF1">
    <property type="entry name" value="HISTIDINE KINASE 1"/>
    <property type="match status" value="1"/>
</dbReference>
<evidence type="ECO:0000256" key="8">
    <source>
        <dbReference type="SAM" id="MobiDB-lite"/>
    </source>
</evidence>
<name>E3I263_RHOVT</name>
<evidence type="ECO:0000256" key="6">
    <source>
        <dbReference type="ARBA" id="ARBA00023012"/>
    </source>
</evidence>
<keyword evidence="5 11" id="KW-0418">Kinase</keyword>
<dbReference type="HOGENOM" id="CLU_421436_0_0_5"/>
<feature type="transmembrane region" description="Helical" evidence="9">
    <location>
        <begin position="46"/>
        <end position="70"/>
    </location>
</feature>
<feature type="domain" description="Histidine kinase" evidence="10">
    <location>
        <begin position="419"/>
        <end position="641"/>
    </location>
</feature>
<dbReference type="InterPro" id="IPR005467">
    <property type="entry name" value="His_kinase_dom"/>
</dbReference>
<evidence type="ECO:0000256" key="4">
    <source>
        <dbReference type="ARBA" id="ARBA00022679"/>
    </source>
</evidence>
<keyword evidence="9" id="KW-1133">Transmembrane helix</keyword>
<keyword evidence="4" id="KW-0808">Transferase</keyword>
<sequence>MSALSRVLPSGSESASSSPDLHNMAVKRRGLKPDRRGRIRRSGAKLRLAVAISACGAVIGTVLFFCAVVNEARSYAESRAWNHVSTLSAAFEEQARANLEMVASAIQFLKPQFAEHGTSVSLIDWRTYLPALASSSTTVQIAFVGSDGKLLASSLTQDPPPIDLSDREHIRVQLEGRPGLYVGKPVIGRISRQWTIQITDRVEGSDGKLAGIIVFSLSPDSLTTLQRSINLGKSGSLMLVGTDGVIRTSFANWQKTDVALVGTTYPNLQALTGGQLAGQRRVHDPLNGSQTFFRWRKVGDYPLLVLSGIAEPEVYAAVNRAAAKLGALCASVLALLLSLSWVLAREIARRVEREVALYDGSRRLALANDSLRRRHRQLGRTSAALAAERERLQHINVELKTAKEQADEANRLKTAFLMNMSHEFRTPMHAILNYAAFGLKAARGSDEARLERCLTNIQTAGDRLLGMLNALLDLSKLESAWSDLDKERGNLMDVAHSAGVELGSLVEEKALRLRFEAQTSDLEAVFDARRMMQVFVNLFSNAIKFSPKGGTITVTMSDDAMPDGGEAIHCHIEDHGLGIPEDELERVFDKFTQSSKTDTGAGGSGLGLTICREIVRLHGGRIWAAPSANGASIHFIIPRAGPDQIKPTRS</sequence>
<dbReference type="KEGG" id="rva:Rvan_3255"/>
<dbReference type="CDD" id="cd12914">
    <property type="entry name" value="PDC1_DGC_like"/>
    <property type="match status" value="1"/>
</dbReference>
<evidence type="ECO:0000256" key="7">
    <source>
        <dbReference type="SAM" id="Coils"/>
    </source>
</evidence>
<dbReference type="InterPro" id="IPR036097">
    <property type="entry name" value="HisK_dim/P_sf"/>
</dbReference>
<keyword evidence="9" id="KW-0472">Membrane</keyword>
<dbReference type="InterPro" id="IPR050736">
    <property type="entry name" value="Sensor_HK_Regulatory"/>
</dbReference>
<dbReference type="InterPro" id="IPR036890">
    <property type="entry name" value="HATPase_C_sf"/>
</dbReference>
<dbReference type="GO" id="GO:0000155">
    <property type="term" value="F:phosphorelay sensor kinase activity"/>
    <property type="evidence" value="ECO:0007669"/>
    <property type="project" value="InterPro"/>
</dbReference>
<dbReference type="InterPro" id="IPR003661">
    <property type="entry name" value="HisK_dim/P_dom"/>
</dbReference>
<dbReference type="STRING" id="648757.Rvan_3255"/>
<dbReference type="eggNOG" id="COG2205">
    <property type="taxonomic scope" value="Bacteria"/>
</dbReference>
<dbReference type="EC" id="2.7.13.3" evidence="2"/>
<evidence type="ECO:0000256" key="3">
    <source>
        <dbReference type="ARBA" id="ARBA00022553"/>
    </source>
</evidence>
<evidence type="ECO:0000256" key="9">
    <source>
        <dbReference type="SAM" id="Phobius"/>
    </source>
</evidence>
<gene>
    <name evidence="11" type="ordered locus">Rvan_3255</name>
</gene>
<dbReference type="CDD" id="cd12915">
    <property type="entry name" value="PDC2_DGC_like"/>
    <property type="match status" value="1"/>
</dbReference>
<evidence type="ECO:0000313" key="12">
    <source>
        <dbReference type="Proteomes" id="UP000001399"/>
    </source>
</evidence>
<dbReference type="FunFam" id="3.30.565.10:FF:000006">
    <property type="entry name" value="Sensor histidine kinase WalK"/>
    <property type="match status" value="1"/>
</dbReference>
<dbReference type="PRINTS" id="PR00344">
    <property type="entry name" value="BCTRLSENSOR"/>
</dbReference>
<dbReference type="Gene3D" id="3.30.565.10">
    <property type="entry name" value="Histidine kinase-like ATPase, C-terminal domain"/>
    <property type="match status" value="1"/>
</dbReference>
<dbReference type="InterPro" id="IPR004358">
    <property type="entry name" value="Sig_transdc_His_kin-like_C"/>
</dbReference>
<dbReference type="PROSITE" id="PS50109">
    <property type="entry name" value="HIS_KIN"/>
    <property type="match status" value="1"/>
</dbReference>
<dbReference type="SUPFAM" id="SSF47384">
    <property type="entry name" value="Homodimeric domain of signal transducing histidine kinase"/>
    <property type="match status" value="1"/>
</dbReference>
<evidence type="ECO:0000256" key="2">
    <source>
        <dbReference type="ARBA" id="ARBA00012438"/>
    </source>
</evidence>
<evidence type="ECO:0000256" key="1">
    <source>
        <dbReference type="ARBA" id="ARBA00000085"/>
    </source>
</evidence>
<dbReference type="InterPro" id="IPR003594">
    <property type="entry name" value="HATPase_dom"/>
</dbReference>
<evidence type="ECO:0000313" key="11">
    <source>
        <dbReference type="EMBL" id="ADP72450.1"/>
    </source>
</evidence>